<dbReference type="SUPFAM" id="SSF53098">
    <property type="entry name" value="Ribonuclease H-like"/>
    <property type="match status" value="1"/>
</dbReference>
<dbReference type="GO" id="GO:0003676">
    <property type="term" value="F:nucleic acid binding"/>
    <property type="evidence" value="ECO:0007669"/>
    <property type="project" value="InterPro"/>
</dbReference>
<dbReference type="SMART" id="SM00479">
    <property type="entry name" value="EXOIII"/>
    <property type="match status" value="1"/>
</dbReference>
<name>A0A6C0IMR9_9ZZZZ</name>
<dbReference type="Pfam" id="PF00929">
    <property type="entry name" value="RNase_T"/>
    <property type="match status" value="1"/>
</dbReference>
<evidence type="ECO:0000259" key="1">
    <source>
        <dbReference type="SMART" id="SM00479"/>
    </source>
</evidence>
<accession>A0A6C0IMR9</accession>
<dbReference type="EMBL" id="MN740201">
    <property type="protein sequence ID" value="QHT93177.1"/>
    <property type="molecule type" value="Genomic_DNA"/>
</dbReference>
<evidence type="ECO:0000313" key="2">
    <source>
        <dbReference type="EMBL" id="QHT93177.1"/>
    </source>
</evidence>
<dbReference type="Gene3D" id="3.30.420.10">
    <property type="entry name" value="Ribonuclease H-like superfamily/Ribonuclease H"/>
    <property type="match status" value="1"/>
</dbReference>
<dbReference type="CDD" id="cd06127">
    <property type="entry name" value="DEDDh"/>
    <property type="match status" value="1"/>
</dbReference>
<proteinExistence type="predicted"/>
<dbReference type="InterPro" id="IPR036397">
    <property type="entry name" value="RNaseH_sf"/>
</dbReference>
<dbReference type="InterPro" id="IPR013520">
    <property type="entry name" value="Ribonucl_H"/>
</dbReference>
<reference evidence="2" key="1">
    <citation type="journal article" date="2020" name="Nature">
        <title>Giant virus diversity and host interactions through global metagenomics.</title>
        <authorList>
            <person name="Schulz F."/>
            <person name="Roux S."/>
            <person name="Paez-Espino D."/>
            <person name="Jungbluth S."/>
            <person name="Walsh D.A."/>
            <person name="Denef V.J."/>
            <person name="McMahon K.D."/>
            <person name="Konstantinidis K.T."/>
            <person name="Eloe-Fadrosh E.A."/>
            <person name="Kyrpides N.C."/>
            <person name="Woyke T."/>
        </authorList>
    </citation>
    <scope>NUCLEOTIDE SEQUENCE</scope>
    <source>
        <strain evidence="2">GVMAG-M-3300023210-19</strain>
    </source>
</reference>
<dbReference type="AlphaFoldDB" id="A0A6C0IMR9"/>
<sequence length="223" mass="25751">MEQNNRVLVFDTETTGLPPRGDDGGDIKKYPYITQLSYIVYDCEAKEIVYKFDSYINIDASIPLSEEVKNLTGVTREKLDDGMDMLSALKTFYKHYSTSSKIIAHNIGFDKQMMMVEIERHRGSIQTEHPECLALFNTYFEKSKNIRTYCTMAKGKYVCNITLPSKFEGGRSYKKNPKLIELYKHLFDNKEVEGLHNSMMDVLVCLQCYLKMVHNYVDTNLGV</sequence>
<feature type="domain" description="Exonuclease" evidence="1">
    <location>
        <begin position="6"/>
        <end position="218"/>
    </location>
</feature>
<dbReference type="InterPro" id="IPR012337">
    <property type="entry name" value="RNaseH-like_sf"/>
</dbReference>
<organism evidence="2">
    <name type="scientific">viral metagenome</name>
    <dbReference type="NCBI Taxonomy" id="1070528"/>
    <lineage>
        <taxon>unclassified sequences</taxon>
        <taxon>metagenomes</taxon>
        <taxon>organismal metagenomes</taxon>
    </lineage>
</organism>
<protein>
    <recommendedName>
        <fullName evidence="1">Exonuclease domain-containing protein</fullName>
    </recommendedName>
</protein>